<evidence type="ECO:0000313" key="1">
    <source>
        <dbReference type="EMBL" id="KAH7982563.1"/>
    </source>
</evidence>
<evidence type="ECO:0000313" key="2">
    <source>
        <dbReference type="Proteomes" id="UP000821837"/>
    </source>
</evidence>
<reference evidence="1" key="2">
    <citation type="submission" date="2021-09" db="EMBL/GenBank/DDBJ databases">
        <authorList>
            <person name="Jia N."/>
            <person name="Wang J."/>
            <person name="Shi W."/>
            <person name="Du L."/>
            <person name="Sun Y."/>
            <person name="Zhan W."/>
            <person name="Jiang J."/>
            <person name="Wang Q."/>
            <person name="Zhang B."/>
            <person name="Ji P."/>
            <person name="Sakyi L.B."/>
            <person name="Cui X."/>
            <person name="Yuan T."/>
            <person name="Jiang B."/>
            <person name="Yang W."/>
            <person name="Lam T.T.-Y."/>
            <person name="Chang Q."/>
            <person name="Ding S."/>
            <person name="Wang X."/>
            <person name="Zhu J."/>
            <person name="Ruan X."/>
            <person name="Zhao L."/>
            <person name="Wei J."/>
            <person name="Que T."/>
            <person name="Du C."/>
            <person name="Cheng J."/>
            <person name="Dai P."/>
            <person name="Han X."/>
            <person name="Huang E."/>
            <person name="Gao Y."/>
            <person name="Liu J."/>
            <person name="Shao H."/>
            <person name="Ye R."/>
            <person name="Li L."/>
            <person name="Wei W."/>
            <person name="Wang X."/>
            <person name="Wang C."/>
            <person name="Huo Q."/>
            <person name="Li W."/>
            <person name="Guo W."/>
            <person name="Chen H."/>
            <person name="Chen S."/>
            <person name="Zhou L."/>
            <person name="Zhou L."/>
            <person name="Ni X."/>
            <person name="Tian J."/>
            <person name="Zhou Y."/>
            <person name="Sheng Y."/>
            <person name="Liu T."/>
            <person name="Pan Y."/>
            <person name="Xia L."/>
            <person name="Li J."/>
            <person name="Zhao F."/>
            <person name="Cao W."/>
        </authorList>
    </citation>
    <scope>NUCLEOTIDE SEQUENCE</scope>
    <source>
        <strain evidence="1">Rsan-2018</strain>
        <tissue evidence="1">Larvae</tissue>
    </source>
</reference>
<dbReference type="Proteomes" id="UP000821837">
    <property type="component" value="Chromosome 1"/>
</dbReference>
<gene>
    <name evidence="1" type="ORF">HPB52_005656</name>
</gene>
<dbReference type="VEuPathDB" id="VectorBase:RSAN_029729"/>
<protein>
    <submittedName>
        <fullName evidence="1">Uncharacterized protein</fullName>
    </submittedName>
</protein>
<dbReference type="AlphaFoldDB" id="A0A9D4T7P0"/>
<accession>A0A9D4T7P0</accession>
<name>A0A9D4T7P0_RHISA</name>
<proteinExistence type="predicted"/>
<dbReference type="EMBL" id="JABSTV010001245">
    <property type="protein sequence ID" value="KAH7982563.1"/>
    <property type="molecule type" value="Genomic_DNA"/>
</dbReference>
<reference evidence="1" key="1">
    <citation type="journal article" date="2020" name="Cell">
        <title>Large-Scale Comparative Analyses of Tick Genomes Elucidate Their Genetic Diversity and Vector Capacities.</title>
        <authorList>
            <consortium name="Tick Genome and Microbiome Consortium (TIGMIC)"/>
            <person name="Jia N."/>
            <person name="Wang J."/>
            <person name="Shi W."/>
            <person name="Du L."/>
            <person name="Sun Y."/>
            <person name="Zhan W."/>
            <person name="Jiang J.F."/>
            <person name="Wang Q."/>
            <person name="Zhang B."/>
            <person name="Ji P."/>
            <person name="Bell-Sakyi L."/>
            <person name="Cui X.M."/>
            <person name="Yuan T.T."/>
            <person name="Jiang B.G."/>
            <person name="Yang W.F."/>
            <person name="Lam T.T."/>
            <person name="Chang Q.C."/>
            <person name="Ding S.J."/>
            <person name="Wang X.J."/>
            <person name="Zhu J.G."/>
            <person name="Ruan X.D."/>
            <person name="Zhao L."/>
            <person name="Wei J.T."/>
            <person name="Ye R.Z."/>
            <person name="Que T.C."/>
            <person name="Du C.H."/>
            <person name="Zhou Y.H."/>
            <person name="Cheng J.X."/>
            <person name="Dai P.F."/>
            <person name="Guo W.B."/>
            <person name="Han X.H."/>
            <person name="Huang E.J."/>
            <person name="Li L.F."/>
            <person name="Wei W."/>
            <person name="Gao Y.C."/>
            <person name="Liu J.Z."/>
            <person name="Shao H.Z."/>
            <person name="Wang X."/>
            <person name="Wang C.C."/>
            <person name="Yang T.C."/>
            <person name="Huo Q.B."/>
            <person name="Li W."/>
            <person name="Chen H.Y."/>
            <person name="Chen S.E."/>
            <person name="Zhou L.G."/>
            <person name="Ni X.B."/>
            <person name="Tian J.H."/>
            <person name="Sheng Y."/>
            <person name="Liu T."/>
            <person name="Pan Y.S."/>
            <person name="Xia L.Y."/>
            <person name="Li J."/>
            <person name="Zhao F."/>
            <person name="Cao W.C."/>
        </authorList>
    </citation>
    <scope>NUCLEOTIDE SEQUENCE</scope>
    <source>
        <strain evidence="1">Rsan-2018</strain>
    </source>
</reference>
<keyword evidence="2" id="KW-1185">Reference proteome</keyword>
<sequence length="126" mass="13990">MAWEASIMEAEASSSSDCKRAIRQKIEENIQRVEKLKIDDTTAVDVLAHLDFDKAASKAEARSKEEKLLSKILNMDLQHCSSPGILSAVYKDGEKLIPHHIVTCGKDPCDVADELWNFAAECSTKK</sequence>
<organism evidence="1 2">
    <name type="scientific">Rhipicephalus sanguineus</name>
    <name type="common">Brown dog tick</name>
    <name type="synonym">Ixodes sanguineus</name>
    <dbReference type="NCBI Taxonomy" id="34632"/>
    <lineage>
        <taxon>Eukaryota</taxon>
        <taxon>Metazoa</taxon>
        <taxon>Ecdysozoa</taxon>
        <taxon>Arthropoda</taxon>
        <taxon>Chelicerata</taxon>
        <taxon>Arachnida</taxon>
        <taxon>Acari</taxon>
        <taxon>Parasitiformes</taxon>
        <taxon>Ixodida</taxon>
        <taxon>Ixodoidea</taxon>
        <taxon>Ixodidae</taxon>
        <taxon>Rhipicephalinae</taxon>
        <taxon>Rhipicephalus</taxon>
        <taxon>Rhipicephalus</taxon>
    </lineage>
</organism>
<comment type="caution">
    <text evidence="1">The sequence shown here is derived from an EMBL/GenBank/DDBJ whole genome shotgun (WGS) entry which is preliminary data.</text>
</comment>